<dbReference type="AlphaFoldDB" id="A0A4R9LRZ2"/>
<dbReference type="PANTHER" id="PTHR11941">
    <property type="entry name" value="ENOYL-COA HYDRATASE-RELATED"/>
    <property type="match status" value="1"/>
</dbReference>
<keyword evidence="5" id="KW-1185">Reference proteome</keyword>
<dbReference type="GO" id="GO:0016836">
    <property type="term" value="F:hydro-lyase activity"/>
    <property type="evidence" value="ECO:0007669"/>
    <property type="project" value="UniProtKB-ARBA"/>
</dbReference>
<dbReference type="Gene3D" id="3.90.226.10">
    <property type="entry name" value="2-enoyl-CoA Hydratase, Chain A, domain 1"/>
    <property type="match status" value="1"/>
</dbReference>
<comment type="similarity">
    <text evidence="1 3">Belongs to the enoyl-CoA hydratase/isomerase family.</text>
</comment>
<dbReference type="GO" id="GO:0006635">
    <property type="term" value="P:fatty acid beta-oxidation"/>
    <property type="evidence" value="ECO:0007669"/>
    <property type="project" value="TreeGrafter"/>
</dbReference>
<reference evidence="4" key="1">
    <citation type="journal article" date="2019" name="PLoS Negl. Trop. Dis.">
        <title>Revisiting the worldwide diversity of Leptospira species in the environment.</title>
        <authorList>
            <person name="Vincent A.T."/>
            <person name="Schiettekatte O."/>
            <person name="Bourhy P."/>
            <person name="Veyrier F.J."/>
            <person name="Picardeau M."/>
        </authorList>
    </citation>
    <scope>NUCLEOTIDE SEQUENCE [LARGE SCALE GENOMIC DNA]</scope>
    <source>
        <strain evidence="4">201400974</strain>
    </source>
</reference>
<evidence type="ECO:0000256" key="1">
    <source>
        <dbReference type="ARBA" id="ARBA00005254"/>
    </source>
</evidence>
<dbReference type="CDD" id="cd06558">
    <property type="entry name" value="crotonase-like"/>
    <property type="match status" value="1"/>
</dbReference>
<dbReference type="FunFam" id="1.10.12.10:FF:000001">
    <property type="entry name" value="Probable enoyl-CoA hydratase, mitochondrial"/>
    <property type="match status" value="1"/>
</dbReference>
<dbReference type="PROSITE" id="PS00166">
    <property type="entry name" value="ENOYL_COA_HYDRATASE"/>
    <property type="match status" value="1"/>
</dbReference>
<evidence type="ECO:0000256" key="2">
    <source>
        <dbReference type="ARBA" id="ARBA00023239"/>
    </source>
</evidence>
<dbReference type="Gene3D" id="1.10.12.10">
    <property type="entry name" value="Lyase 2-enoyl-coa Hydratase, Chain A, domain 2"/>
    <property type="match status" value="1"/>
</dbReference>
<dbReference type="EMBL" id="RQHV01000042">
    <property type="protein sequence ID" value="TGN11172.1"/>
    <property type="molecule type" value="Genomic_DNA"/>
</dbReference>
<dbReference type="InterPro" id="IPR029045">
    <property type="entry name" value="ClpP/crotonase-like_dom_sf"/>
</dbReference>
<proteinExistence type="inferred from homology"/>
<dbReference type="InterPro" id="IPR014748">
    <property type="entry name" value="Enoyl-CoA_hydra_C"/>
</dbReference>
<dbReference type="SUPFAM" id="SSF52096">
    <property type="entry name" value="ClpP/crotonase"/>
    <property type="match status" value="1"/>
</dbReference>
<dbReference type="RefSeq" id="WP_135763925.1">
    <property type="nucleotide sequence ID" value="NZ_RQHV01000042.1"/>
</dbReference>
<organism evidence="4 5">
    <name type="scientific">Leptospira ilyithenensis</name>
    <dbReference type="NCBI Taxonomy" id="2484901"/>
    <lineage>
        <taxon>Bacteria</taxon>
        <taxon>Pseudomonadati</taxon>
        <taxon>Spirochaetota</taxon>
        <taxon>Spirochaetia</taxon>
        <taxon>Leptospirales</taxon>
        <taxon>Leptospiraceae</taxon>
        <taxon>Leptospira</taxon>
    </lineage>
</organism>
<evidence type="ECO:0000313" key="5">
    <source>
        <dbReference type="Proteomes" id="UP000298264"/>
    </source>
</evidence>
<dbReference type="OrthoDB" id="9775794at2"/>
<dbReference type="PANTHER" id="PTHR11941:SF54">
    <property type="entry name" value="ENOYL-COA HYDRATASE, MITOCHONDRIAL"/>
    <property type="match status" value="1"/>
</dbReference>
<dbReference type="InterPro" id="IPR001753">
    <property type="entry name" value="Enoyl-CoA_hydra/iso"/>
</dbReference>
<accession>A0A4R9LRZ2</accession>
<sequence>MSFSTLTITPDGIAILQLNRPESKNALSVALLDSIWSQMKEIRNSSARVVLVKGSGDSFSAGADLKERITMSPTAVKQFLNDIRDCFLELENLPQPTIACINGFAFGGGLELALSCDIRYAGESAVVGLTETKLGIIPGAGGTQRLTKLLGKSTALEWITRAKRISASEGLRKGLYQEIFPDSELDKSCFDIALDIAESAPIAVRAAKKAVNGALVYEGKSALDWERLCYAETLPTKDRVEALLAFKEKRKPKFIGE</sequence>
<keyword evidence="2" id="KW-0456">Lyase</keyword>
<dbReference type="FunFam" id="3.90.226.10:FF:000009">
    <property type="entry name" value="Carnitinyl-CoA dehydratase"/>
    <property type="match status" value="1"/>
</dbReference>
<dbReference type="Proteomes" id="UP000298264">
    <property type="component" value="Unassembled WGS sequence"/>
</dbReference>
<gene>
    <name evidence="4" type="ORF">EHS11_08455</name>
</gene>
<protein>
    <submittedName>
        <fullName evidence="4">Enoyl-CoA hydratase</fullName>
    </submittedName>
</protein>
<dbReference type="InterPro" id="IPR018376">
    <property type="entry name" value="Enoyl-CoA_hyd/isom_CS"/>
</dbReference>
<evidence type="ECO:0000313" key="4">
    <source>
        <dbReference type="EMBL" id="TGN11172.1"/>
    </source>
</evidence>
<name>A0A4R9LRZ2_9LEPT</name>
<comment type="caution">
    <text evidence="4">The sequence shown here is derived from an EMBL/GenBank/DDBJ whole genome shotgun (WGS) entry which is preliminary data.</text>
</comment>
<evidence type="ECO:0000256" key="3">
    <source>
        <dbReference type="RuleBase" id="RU003707"/>
    </source>
</evidence>
<dbReference type="Pfam" id="PF00378">
    <property type="entry name" value="ECH_1"/>
    <property type="match status" value="1"/>
</dbReference>